<reference evidence="1" key="1">
    <citation type="submission" date="2014-09" db="EMBL/GenBank/DDBJ databases">
        <authorList>
            <person name="Magalhaes I.L.F."/>
            <person name="Oliveira U."/>
            <person name="Santos F.R."/>
            <person name="Vidigal T.H.D.A."/>
            <person name="Brescovit A.D."/>
            <person name="Santos A.J."/>
        </authorList>
    </citation>
    <scope>NUCLEOTIDE SEQUENCE</scope>
    <source>
        <tissue evidence="1">Shoot tissue taken approximately 20 cm above the soil surface</tissue>
    </source>
</reference>
<protein>
    <submittedName>
        <fullName evidence="1">Uncharacterized protein</fullName>
    </submittedName>
</protein>
<sequence length="28" mass="3270">MELISEHYVCWMLKWQAALVVSFVACIV</sequence>
<proteinExistence type="predicted"/>
<evidence type="ECO:0000313" key="1">
    <source>
        <dbReference type="EMBL" id="JAD99425.1"/>
    </source>
</evidence>
<accession>A0A0A9ENG9</accession>
<dbReference type="AlphaFoldDB" id="A0A0A9ENG9"/>
<name>A0A0A9ENG9_ARUDO</name>
<dbReference type="EMBL" id="GBRH01198470">
    <property type="protein sequence ID" value="JAD99425.1"/>
    <property type="molecule type" value="Transcribed_RNA"/>
</dbReference>
<reference evidence="1" key="2">
    <citation type="journal article" date="2015" name="Data Brief">
        <title>Shoot transcriptome of the giant reed, Arundo donax.</title>
        <authorList>
            <person name="Barrero R.A."/>
            <person name="Guerrero F.D."/>
            <person name="Moolhuijzen P."/>
            <person name="Goolsby J.A."/>
            <person name="Tidwell J."/>
            <person name="Bellgard S.E."/>
            <person name="Bellgard M.I."/>
        </authorList>
    </citation>
    <scope>NUCLEOTIDE SEQUENCE</scope>
    <source>
        <tissue evidence="1">Shoot tissue taken approximately 20 cm above the soil surface</tissue>
    </source>
</reference>
<organism evidence="1">
    <name type="scientific">Arundo donax</name>
    <name type="common">Giant reed</name>
    <name type="synonym">Donax arundinaceus</name>
    <dbReference type="NCBI Taxonomy" id="35708"/>
    <lineage>
        <taxon>Eukaryota</taxon>
        <taxon>Viridiplantae</taxon>
        <taxon>Streptophyta</taxon>
        <taxon>Embryophyta</taxon>
        <taxon>Tracheophyta</taxon>
        <taxon>Spermatophyta</taxon>
        <taxon>Magnoliopsida</taxon>
        <taxon>Liliopsida</taxon>
        <taxon>Poales</taxon>
        <taxon>Poaceae</taxon>
        <taxon>PACMAD clade</taxon>
        <taxon>Arundinoideae</taxon>
        <taxon>Arundineae</taxon>
        <taxon>Arundo</taxon>
    </lineage>
</organism>